<dbReference type="Gene3D" id="1.10.510.10">
    <property type="entry name" value="Transferase(Phosphotransferase) domain 1"/>
    <property type="match status" value="1"/>
</dbReference>
<dbReference type="EMBL" id="FWZT01000004">
    <property type="protein sequence ID" value="SMF05142.1"/>
    <property type="molecule type" value="Genomic_DNA"/>
</dbReference>
<dbReference type="PANTHER" id="PTHR44167">
    <property type="entry name" value="OVARIAN-SPECIFIC SERINE/THREONINE-PROTEIN KINASE LOK-RELATED"/>
    <property type="match status" value="1"/>
</dbReference>
<dbReference type="GO" id="GO:0004672">
    <property type="term" value="F:protein kinase activity"/>
    <property type="evidence" value="ECO:0007669"/>
    <property type="project" value="InterPro"/>
</dbReference>
<evidence type="ECO:0000313" key="2">
    <source>
        <dbReference type="EMBL" id="SMF05142.1"/>
    </source>
</evidence>
<dbReference type="AlphaFoldDB" id="A0A1Y6BK12"/>
<dbReference type="STRING" id="1513793.SAMN06296036_10446"/>
<evidence type="ECO:0000313" key="3">
    <source>
        <dbReference type="Proteomes" id="UP000192907"/>
    </source>
</evidence>
<sequence>MIRELDDPKGGERLSERFDIPTGRTIAGKYQVNSLLGVGWEGEVYLVEELQTGIERAAKFFYPERNVKNRRANNFAKKLHRNRHHHILVQYLHQERVKLQGHDVTCLVSEFIEGQILTDYIKNRDNSLESYEALSILWEICSGLEPVHQAGEYHGDLHTDNILIRRQGIHFHIKLIDSFDWKDSRSKNVRQDVVDLVRVLYDMVGGRDRYSEVGPEIKGICCGLKTSLINKKFKNAGQLRSHLDSFLWEY</sequence>
<dbReference type="InterPro" id="IPR011009">
    <property type="entry name" value="Kinase-like_dom_sf"/>
</dbReference>
<organism evidence="2 3">
    <name type="scientific">Pseudobacteriovorax antillogorgiicola</name>
    <dbReference type="NCBI Taxonomy" id="1513793"/>
    <lineage>
        <taxon>Bacteria</taxon>
        <taxon>Pseudomonadati</taxon>
        <taxon>Bdellovibrionota</taxon>
        <taxon>Oligoflexia</taxon>
        <taxon>Oligoflexales</taxon>
        <taxon>Pseudobacteriovoracaceae</taxon>
        <taxon>Pseudobacteriovorax</taxon>
    </lineage>
</organism>
<dbReference type="PANTHER" id="PTHR44167:SF24">
    <property type="entry name" value="SERINE_THREONINE-PROTEIN KINASE CHK2"/>
    <property type="match status" value="1"/>
</dbReference>
<feature type="domain" description="Protein kinase" evidence="1">
    <location>
        <begin position="30"/>
        <end position="250"/>
    </location>
</feature>
<keyword evidence="2" id="KW-0418">Kinase</keyword>
<keyword evidence="2" id="KW-0808">Transferase</keyword>
<protein>
    <submittedName>
        <fullName evidence="2">Protein kinase domain-containing protein</fullName>
    </submittedName>
</protein>
<dbReference type="Proteomes" id="UP000192907">
    <property type="component" value="Unassembled WGS sequence"/>
</dbReference>
<dbReference type="GO" id="GO:0005524">
    <property type="term" value="F:ATP binding"/>
    <property type="evidence" value="ECO:0007669"/>
    <property type="project" value="InterPro"/>
</dbReference>
<dbReference type="OrthoDB" id="9801841at2"/>
<evidence type="ECO:0000259" key="1">
    <source>
        <dbReference type="PROSITE" id="PS50011"/>
    </source>
</evidence>
<accession>A0A1Y6BK12</accession>
<dbReference type="PROSITE" id="PS50011">
    <property type="entry name" value="PROTEIN_KINASE_DOM"/>
    <property type="match status" value="1"/>
</dbReference>
<dbReference type="Pfam" id="PF00069">
    <property type="entry name" value="Pkinase"/>
    <property type="match status" value="1"/>
</dbReference>
<dbReference type="RefSeq" id="WP_132316971.1">
    <property type="nucleotide sequence ID" value="NZ_FWZT01000004.1"/>
</dbReference>
<proteinExistence type="predicted"/>
<dbReference type="InterPro" id="IPR000719">
    <property type="entry name" value="Prot_kinase_dom"/>
</dbReference>
<dbReference type="SUPFAM" id="SSF56112">
    <property type="entry name" value="Protein kinase-like (PK-like)"/>
    <property type="match status" value="1"/>
</dbReference>
<dbReference type="SMART" id="SM00220">
    <property type="entry name" value="S_TKc"/>
    <property type="match status" value="1"/>
</dbReference>
<keyword evidence="3" id="KW-1185">Reference proteome</keyword>
<gene>
    <name evidence="2" type="ORF">SAMN06296036_10446</name>
</gene>
<reference evidence="3" key="1">
    <citation type="submission" date="2017-04" db="EMBL/GenBank/DDBJ databases">
        <authorList>
            <person name="Varghese N."/>
            <person name="Submissions S."/>
        </authorList>
    </citation>
    <scope>NUCLEOTIDE SEQUENCE [LARGE SCALE GENOMIC DNA]</scope>
    <source>
        <strain evidence="3">RKEM611</strain>
    </source>
</reference>
<name>A0A1Y6BK12_9BACT</name>